<dbReference type="Proteomes" id="UP000762676">
    <property type="component" value="Unassembled WGS sequence"/>
</dbReference>
<name>A0AAV4JSY4_9GAST</name>
<organism evidence="3 4">
    <name type="scientific">Elysia marginata</name>
    <dbReference type="NCBI Taxonomy" id="1093978"/>
    <lineage>
        <taxon>Eukaryota</taxon>
        <taxon>Metazoa</taxon>
        <taxon>Spiralia</taxon>
        <taxon>Lophotrochozoa</taxon>
        <taxon>Mollusca</taxon>
        <taxon>Gastropoda</taxon>
        <taxon>Heterobranchia</taxon>
        <taxon>Euthyneura</taxon>
        <taxon>Panpulmonata</taxon>
        <taxon>Sacoglossa</taxon>
        <taxon>Placobranchoidea</taxon>
        <taxon>Plakobranchidae</taxon>
        <taxon>Elysia</taxon>
    </lineage>
</organism>
<evidence type="ECO:0000313" key="4">
    <source>
        <dbReference type="Proteomes" id="UP000762676"/>
    </source>
</evidence>
<accession>A0AAV4JSY4</accession>
<evidence type="ECO:0000256" key="1">
    <source>
        <dbReference type="SAM" id="MobiDB-lite"/>
    </source>
</evidence>
<sequence length="467" mass="53908">MRGHHANRPHAMTDEERGLIISHIQSFRGRVSHYSRRKTRKVYLPEDINISKMHAMFVEKHPNVKCSYDTYRDTFNNKFNISFGYPRKDTCTTCDKLKVKLDSLNCKLNQTSLDSDTSIDLQRRKDRITATLELHQRKGEVFYERKKASRIEAQNNDDVEAVCFDFQKNLPLPNVTTQDVYFSRQLSFYSFNIHILSSDKVFFYCYDETVGKKGADDVSSMLNDFFTNHLPQTVRNLRLFCDSCAGQNKNWTVLRLMFYLVHTTKRFNTITMSFPVRGHSYMECDRDMANVNQAFPAELPKDWRNVLESTRAKPEPFNVINFPCEKFLKYSEFLQPHFLASCPFASRPIRELKICAGQPHLIQFRNSWNGPFTSAPVTKRNGRCCGARKGRQAAVARVAAPAYPKQAYPGPLPISHAKFKDLSKLKDFVSEDNKAFYDNLPHEGQTVNQVDSEPECITDSDSDSDSE</sequence>
<comment type="caution">
    <text evidence="3">The sequence shown here is derived from an EMBL/GenBank/DDBJ whole genome shotgun (WGS) entry which is preliminary data.</text>
</comment>
<dbReference type="PANTHER" id="PTHR10773">
    <property type="entry name" value="DNA-DIRECTED RNA POLYMERASES I, II, AND III SUBUNIT RPABC2"/>
    <property type="match status" value="1"/>
</dbReference>
<reference evidence="3 4" key="1">
    <citation type="journal article" date="2021" name="Elife">
        <title>Chloroplast acquisition without the gene transfer in kleptoplastic sea slugs, Plakobranchus ocellatus.</title>
        <authorList>
            <person name="Maeda T."/>
            <person name="Takahashi S."/>
            <person name="Yoshida T."/>
            <person name="Shimamura S."/>
            <person name="Takaki Y."/>
            <person name="Nagai Y."/>
            <person name="Toyoda A."/>
            <person name="Suzuki Y."/>
            <person name="Arimoto A."/>
            <person name="Ishii H."/>
            <person name="Satoh N."/>
            <person name="Nishiyama T."/>
            <person name="Hasebe M."/>
            <person name="Maruyama T."/>
            <person name="Minagawa J."/>
            <person name="Obokata J."/>
            <person name="Shigenobu S."/>
        </authorList>
    </citation>
    <scope>NUCLEOTIDE SEQUENCE [LARGE SCALE GENOMIC DNA]</scope>
</reference>
<dbReference type="Pfam" id="PF25273">
    <property type="entry name" value="DUF7869"/>
    <property type="match status" value="1"/>
</dbReference>
<protein>
    <recommendedName>
        <fullName evidence="2">DUF7869 domain-containing protein</fullName>
    </recommendedName>
</protein>
<evidence type="ECO:0000313" key="3">
    <source>
        <dbReference type="EMBL" id="GFS25892.1"/>
    </source>
</evidence>
<evidence type="ECO:0000259" key="2">
    <source>
        <dbReference type="Pfam" id="PF25273"/>
    </source>
</evidence>
<feature type="domain" description="DUF7869" evidence="2">
    <location>
        <begin position="227"/>
        <end position="295"/>
    </location>
</feature>
<keyword evidence="4" id="KW-1185">Reference proteome</keyword>
<gene>
    <name evidence="3" type="ORF">ElyMa_005195300</name>
</gene>
<dbReference type="PANTHER" id="PTHR10773:SF19">
    <property type="match status" value="1"/>
</dbReference>
<feature type="compositionally biased region" description="Acidic residues" evidence="1">
    <location>
        <begin position="452"/>
        <end position="467"/>
    </location>
</feature>
<dbReference type="AlphaFoldDB" id="A0AAV4JSY4"/>
<feature type="region of interest" description="Disordered" evidence="1">
    <location>
        <begin position="442"/>
        <end position="467"/>
    </location>
</feature>
<proteinExistence type="predicted"/>
<dbReference type="InterPro" id="IPR057191">
    <property type="entry name" value="DUF7869"/>
</dbReference>
<dbReference type="EMBL" id="BMAT01010384">
    <property type="protein sequence ID" value="GFS25892.1"/>
    <property type="molecule type" value="Genomic_DNA"/>
</dbReference>